<organism evidence="8 9">
    <name type="scientific">Lasiosphaeria hispida</name>
    <dbReference type="NCBI Taxonomy" id="260671"/>
    <lineage>
        <taxon>Eukaryota</taxon>
        <taxon>Fungi</taxon>
        <taxon>Dikarya</taxon>
        <taxon>Ascomycota</taxon>
        <taxon>Pezizomycotina</taxon>
        <taxon>Sordariomycetes</taxon>
        <taxon>Sordariomycetidae</taxon>
        <taxon>Sordariales</taxon>
        <taxon>Lasiosphaeriaceae</taxon>
        <taxon>Lasiosphaeria</taxon>
    </lineage>
</organism>
<dbReference type="GO" id="GO:0008270">
    <property type="term" value="F:zinc ion binding"/>
    <property type="evidence" value="ECO:0007669"/>
    <property type="project" value="InterPro"/>
</dbReference>
<evidence type="ECO:0000259" key="7">
    <source>
        <dbReference type="PROSITE" id="PS50048"/>
    </source>
</evidence>
<reference evidence="8" key="2">
    <citation type="submission" date="2023-06" db="EMBL/GenBank/DDBJ databases">
        <authorList>
            <consortium name="Lawrence Berkeley National Laboratory"/>
            <person name="Haridas S."/>
            <person name="Hensen N."/>
            <person name="Bonometti L."/>
            <person name="Westerberg I."/>
            <person name="Brannstrom I.O."/>
            <person name="Guillou S."/>
            <person name="Cros-Aarteil S."/>
            <person name="Calhoun S."/>
            <person name="Kuo A."/>
            <person name="Mondo S."/>
            <person name="Pangilinan J."/>
            <person name="Riley R."/>
            <person name="Labutti K."/>
            <person name="Andreopoulos B."/>
            <person name="Lipzen A."/>
            <person name="Chen C."/>
            <person name="Yanf M."/>
            <person name="Daum C."/>
            <person name="Ng V."/>
            <person name="Clum A."/>
            <person name="Steindorff A."/>
            <person name="Ohm R."/>
            <person name="Martin F."/>
            <person name="Silar P."/>
            <person name="Natvig D."/>
            <person name="Lalanne C."/>
            <person name="Gautier V."/>
            <person name="Ament-Velasquez S.L."/>
            <person name="Kruys A."/>
            <person name="Hutchinson M.I."/>
            <person name="Powell A.J."/>
            <person name="Barry K."/>
            <person name="Miller A.N."/>
            <person name="Grigoriev I.V."/>
            <person name="Debuchy R."/>
            <person name="Gladieux P."/>
            <person name="Thoren M.H."/>
            <person name="Johannesson H."/>
        </authorList>
    </citation>
    <scope>NUCLEOTIDE SEQUENCE</scope>
    <source>
        <strain evidence="8">CBS 955.72</strain>
    </source>
</reference>
<dbReference type="Pfam" id="PF00172">
    <property type="entry name" value="Zn_clus"/>
    <property type="match status" value="1"/>
</dbReference>
<dbReference type="PANTHER" id="PTHR47338">
    <property type="entry name" value="ZN(II)2CYS6 TRANSCRIPTION FACTOR (EUROFUNG)-RELATED"/>
    <property type="match status" value="1"/>
</dbReference>
<dbReference type="InterPro" id="IPR007219">
    <property type="entry name" value="XnlR_reg_dom"/>
</dbReference>
<evidence type="ECO:0000256" key="1">
    <source>
        <dbReference type="ARBA" id="ARBA00004123"/>
    </source>
</evidence>
<dbReference type="EMBL" id="JAUIQD010000003">
    <property type="protein sequence ID" value="KAK3357735.1"/>
    <property type="molecule type" value="Genomic_DNA"/>
</dbReference>
<feature type="region of interest" description="Disordered" evidence="6">
    <location>
        <begin position="699"/>
        <end position="759"/>
    </location>
</feature>
<reference evidence="8" key="1">
    <citation type="journal article" date="2023" name="Mol. Phylogenet. Evol.">
        <title>Genome-scale phylogeny and comparative genomics of the fungal order Sordariales.</title>
        <authorList>
            <person name="Hensen N."/>
            <person name="Bonometti L."/>
            <person name="Westerberg I."/>
            <person name="Brannstrom I.O."/>
            <person name="Guillou S."/>
            <person name="Cros-Aarteil S."/>
            <person name="Calhoun S."/>
            <person name="Haridas S."/>
            <person name="Kuo A."/>
            <person name="Mondo S."/>
            <person name="Pangilinan J."/>
            <person name="Riley R."/>
            <person name="LaButti K."/>
            <person name="Andreopoulos B."/>
            <person name="Lipzen A."/>
            <person name="Chen C."/>
            <person name="Yan M."/>
            <person name="Daum C."/>
            <person name="Ng V."/>
            <person name="Clum A."/>
            <person name="Steindorff A."/>
            <person name="Ohm R.A."/>
            <person name="Martin F."/>
            <person name="Silar P."/>
            <person name="Natvig D.O."/>
            <person name="Lalanne C."/>
            <person name="Gautier V."/>
            <person name="Ament-Velasquez S.L."/>
            <person name="Kruys A."/>
            <person name="Hutchinson M.I."/>
            <person name="Powell A.J."/>
            <person name="Barry K."/>
            <person name="Miller A.N."/>
            <person name="Grigoriev I.V."/>
            <person name="Debuchy R."/>
            <person name="Gladieux P."/>
            <person name="Hiltunen Thoren M."/>
            <person name="Johannesson H."/>
        </authorList>
    </citation>
    <scope>NUCLEOTIDE SEQUENCE</scope>
    <source>
        <strain evidence="8">CBS 955.72</strain>
    </source>
</reference>
<evidence type="ECO:0000256" key="2">
    <source>
        <dbReference type="ARBA" id="ARBA00022723"/>
    </source>
</evidence>
<dbReference type="Proteomes" id="UP001275084">
    <property type="component" value="Unassembled WGS sequence"/>
</dbReference>
<accession>A0AAJ0HMQ2</accession>
<dbReference type="InterPro" id="IPR036864">
    <property type="entry name" value="Zn2-C6_fun-type_DNA-bd_sf"/>
</dbReference>
<feature type="region of interest" description="Disordered" evidence="6">
    <location>
        <begin position="628"/>
        <end position="669"/>
    </location>
</feature>
<dbReference type="GO" id="GO:0003677">
    <property type="term" value="F:DNA binding"/>
    <property type="evidence" value="ECO:0007669"/>
    <property type="project" value="InterPro"/>
</dbReference>
<dbReference type="PROSITE" id="PS00463">
    <property type="entry name" value="ZN2_CY6_FUNGAL_1"/>
    <property type="match status" value="1"/>
</dbReference>
<keyword evidence="9" id="KW-1185">Reference proteome</keyword>
<dbReference type="InterPro" id="IPR050815">
    <property type="entry name" value="TF_fung"/>
</dbReference>
<dbReference type="PROSITE" id="PS50048">
    <property type="entry name" value="ZN2_CY6_FUNGAL_2"/>
    <property type="match status" value="1"/>
</dbReference>
<dbReference type="InterPro" id="IPR001138">
    <property type="entry name" value="Zn2Cys6_DnaBD"/>
</dbReference>
<feature type="compositionally biased region" description="Polar residues" evidence="6">
    <location>
        <begin position="628"/>
        <end position="637"/>
    </location>
</feature>
<dbReference type="AlphaFoldDB" id="A0AAJ0HMQ2"/>
<gene>
    <name evidence="8" type="ORF">B0T25DRAFT_168341</name>
</gene>
<dbReference type="SMART" id="SM00906">
    <property type="entry name" value="Fungal_trans"/>
    <property type="match status" value="1"/>
</dbReference>
<dbReference type="Pfam" id="PF04082">
    <property type="entry name" value="Fungal_trans"/>
    <property type="match status" value="1"/>
</dbReference>
<protein>
    <submittedName>
        <fullName evidence="8">Binuclear zinc transcription factor</fullName>
    </submittedName>
</protein>
<dbReference type="CDD" id="cd00067">
    <property type="entry name" value="GAL4"/>
    <property type="match status" value="1"/>
</dbReference>
<sequence length="880" mass="96728">MSTSPDEGTTDAPVVEPLACVSCRSRKLKCDRLKPACNRCAKVGGECVYPESRRKPAFKRRNVKELEERLAQVEGFLKNATKTSSGDGIVIEDLPSGTAFSAAAEEFDFEPFSTDPPQKEPPNFVMGEIPDDFGAGNAQGGELFGLGRFESLPPFEMIEELHRIYFQRQQQFMPLIHEGSYMKNYYAPPHMRPPMALQYAMWTLASNSHDKYGIYHDVFYQRARQYLEADELKGHGEFFLTVFHAQAWALMASNEARNLQFTRAAMSSARCVRLVEMMGLHQLDDDVAFEDRPMAPSLATAQNWTELEERRRIFWGAFCLDGHASISTGWPNLIDATQITTHLPCSEDAFNHSTEEKTGTLQGAFSGAVYSTFAGSVAICHIFNQLLKHVHRPTPYDRAHDPDNGRFWQRHRELDTTLSSAFMFLPERFRLPQNNRDAIAVHQNLNLHASVICLHNAAREKAVKFDLPSHIKEASEARCLTAAREIVNIMKSTGHMSSDFKSPMTALSLYCAASVFIYQAMENPDNADPDSLEFLVLTMKAIGRQHSITQTYLNQIISDVQRNGVSTSFRMPEATRRNEYCGRSIPLLVRSFVSRHSALQPVLPGRLPLGKPQGNIFHPPIPEACSGLTWNGMTTPSDSDDREVSHTETNGPANKRKRMSPGPTPVDVLPNNDDINIFFDATHTPNWLLDRQRLGQAGAKPMGADADFWEGWGDKASPAGQVSLPDRTTTPSASASSSSPSMRSGATTATASTATNSAATSRAGVLRFSGMGPAFSLDDQTELLSDRGTARASNGGMGPVGPMVGGDMSMFQGMDQWGNITDPDLFAQMAATLRGGGNPPNTTTENTGTSNTDNNIGASPEGNDSWIQLLNSTTEGPMCG</sequence>
<dbReference type="CDD" id="cd12148">
    <property type="entry name" value="fungal_TF_MHR"/>
    <property type="match status" value="1"/>
</dbReference>
<dbReference type="SMART" id="SM00066">
    <property type="entry name" value="GAL4"/>
    <property type="match status" value="1"/>
</dbReference>
<feature type="domain" description="Zn(2)-C6 fungal-type" evidence="7">
    <location>
        <begin position="19"/>
        <end position="49"/>
    </location>
</feature>
<feature type="compositionally biased region" description="Low complexity" evidence="6">
    <location>
        <begin position="839"/>
        <end position="855"/>
    </location>
</feature>
<evidence type="ECO:0000313" key="8">
    <source>
        <dbReference type="EMBL" id="KAK3357735.1"/>
    </source>
</evidence>
<feature type="region of interest" description="Disordered" evidence="6">
    <location>
        <begin position="836"/>
        <end position="863"/>
    </location>
</feature>
<keyword evidence="4" id="KW-0804">Transcription</keyword>
<dbReference type="SUPFAM" id="SSF57701">
    <property type="entry name" value="Zn2/Cys6 DNA-binding domain"/>
    <property type="match status" value="1"/>
</dbReference>
<proteinExistence type="predicted"/>
<comment type="subcellular location">
    <subcellularLocation>
        <location evidence="1">Nucleus</location>
    </subcellularLocation>
</comment>
<keyword evidence="5" id="KW-0539">Nucleus</keyword>
<dbReference type="GO" id="GO:0006351">
    <property type="term" value="P:DNA-templated transcription"/>
    <property type="evidence" value="ECO:0007669"/>
    <property type="project" value="InterPro"/>
</dbReference>
<evidence type="ECO:0000256" key="3">
    <source>
        <dbReference type="ARBA" id="ARBA00023015"/>
    </source>
</evidence>
<keyword evidence="3" id="KW-0805">Transcription regulation</keyword>
<evidence type="ECO:0000313" key="9">
    <source>
        <dbReference type="Proteomes" id="UP001275084"/>
    </source>
</evidence>
<keyword evidence="2" id="KW-0479">Metal-binding</keyword>
<name>A0AAJ0HMQ2_9PEZI</name>
<evidence type="ECO:0000256" key="4">
    <source>
        <dbReference type="ARBA" id="ARBA00023163"/>
    </source>
</evidence>
<feature type="compositionally biased region" description="Low complexity" evidence="6">
    <location>
        <begin position="727"/>
        <end position="759"/>
    </location>
</feature>
<comment type="caution">
    <text evidence="8">The sequence shown here is derived from an EMBL/GenBank/DDBJ whole genome shotgun (WGS) entry which is preliminary data.</text>
</comment>
<dbReference type="GO" id="GO:0005634">
    <property type="term" value="C:nucleus"/>
    <property type="evidence" value="ECO:0007669"/>
    <property type="project" value="UniProtKB-SubCell"/>
</dbReference>
<dbReference type="GO" id="GO:0000981">
    <property type="term" value="F:DNA-binding transcription factor activity, RNA polymerase II-specific"/>
    <property type="evidence" value="ECO:0007669"/>
    <property type="project" value="InterPro"/>
</dbReference>
<evidence type="ECO:0000256" key="5">
    <source>
        <dbReference type="ARBA" id="ARBA00023242"/>
    </source>
</evidence>
<evidence type="ECO:0000256" key="6">
    <source>
        <dbReference type="SAM" id="MobiDB-lite"/>
    </source>
</evidence>
<dbReference type="Gene3D" id="4.10.240.10">
    <property type="entry name" value="Zn(2)-C6 fungal-type DNA-binding domain"/>
    <property type="match status" value="1"/>
</dbReference>
<dbReference type="PANTHER" id="PTHR47338:SF10">
    <property type="entry name" value="TRANSCRIPTION FACTOR DOMAIN-CONTAINING PROTEIN-RELATED"/>
    <property type="match status" value="1"/>
</dbReference>